<name>A0AAE1GQY7_9NEOP</name>
<gene>
    <name evidence="1" type="ORF">KUF71_018612</name>
</gene>
<dbReference type="Proteomes" id="UP001219518">
    <property type="component" value="Unassembled WGS sequence"/>
</dbReference>
<dbReference type="AlphaFoldDB" id="A0AAE1GQY7"/>
<reference evidence="1" key="1">
    <citation type="submission" date="2021-07" db="EMBL/GenBank/DDBJ databases">
        <authorList>
            <person name="Catto M.A."/>
            <person name="Jacobson A."/>
            <person name="Kennedy G."/>
            <person name="Labadie P."/>
            <person name="Hunt B.G."/>
            <person name="Srinivasan R."/>
        </authorList>
    </citation>
    <scope>NUCLEOTIDE SEQUENCE</scope>
    <source>
        <strain evidence="1">PL_HMW_Pooled</strain>
        <tissue evidence="1">Head</tissue>
    </source>
</reference>
<organism evidence="1 2">
    <name type="scientific">Frankliniella fusca</name>
    <dbReference type="NCBI Taxonomy" id="407009"/>
    <lineage>
        <taxon>Eukaryota</taxon>
        <taxon>Metazoa</taxon>
        <taxon>Ecdysozoa</taxon>
        <taxon>Arthropoda</taxon>
        <taxon>Hexapoda</taxon>
        <taxon>Insecta</taxon>
        <taxon>Pterygota</taxon>
        <taxon>Neoptera</taxon>
        <taxon>Paraneoptera</taxon>
        <taxon>Thysanoptera</taxon>
        <taxon>Terebrantia</taxon>
        <taxon>Thripoidea</taxon>
        <taxon>Thripidae</taxon>
        <taxon>Frankliniella</taxon>
    </lineage>
</organism>
<keyword evidence="2" id="KW-1185">Reference proteome</keyword>
<evidence type="ECO:0000313" key="1">
    <source>
        <dbReference type="EMBL" id="KAK3907975.1"/>
    </source>
</evidence>
<sequence length="87" mass="9744">MVMQSSSDASDRSSDLLCNFHKSYVDNRTLRSDGLTIASIKFHLCSLHCKCCLIKCAIQCAEGNRKFNIVFNIPSPHDKYEGSKVTD</sequence>
<accession>A0AAE1GQY7</accession>
<comment type="caution">
    <text evidence="1">The sequence shown here is derived from an EMBL/GenBank/DDBJ whole genome shotgun (WGS) entry which is preliminary data.</text>
</comment>
<evidence type="ECO:0000313" key="2">
    <source>
        <dbReference type="Proteomes" id="UP001219518"/>
    </source>
</evidence>
<proteinExistence type="predicted"/>
<reference evidence="1" key="2">
    <citation type="journal article" date="2023" name="BMC Genomics">
        <title>Pest status, molecular evolution, and epigenetic factors derived from the genome assembly of Frankliniella fusca, a thysanopteran phytovirus vector.</title>
        <authorList>
            <person name="Catto M.A."/>
            <person name="Labadie P.E."/>
            <person name="Jacobson A.L."/>
            <person name="Kennedy G.G."/>
            <person name="Srinivasan R."/>
            <person name="Hunt B.G."/>
        </authorList>
    </citation>
    <scope>NUCLEOTIDE SEQUENCE</scope>
    <source>
        <strain evidence="1">PL_HMW_Pooled</strain>
    </source>
</reference>
<protein>
    <submittedName>
        <fullName evidence="1">Vacuolar protein sorting/targeting protein 10</fullName>
    </submittedName>
</protein>
<dbReference type="EMBL" id="JAHWGI010000026">
    <property type="protein sequence ID" value="KAK3907975.1"/>
    <property type="molecule type" value="Genomic_DNA"/>
</dbReference>